<evidence type="ECO:0000313" key="7">
    <source>
        <dbReference type="Proteomes" id="UP000192486"/>
    </source>
</evidence>
<dbReference type="Pfam" id="PF03466">
    <property type="entry name" value="LysR_substrate"/>
    <property type="match status" value="1"/>
</dbReference>
<comment type="similarity">
    <text evidence="1">Belongs to the LysR transcriptional regulatory family.</text>
</comment>
<keyword evidence="2" id="KW-0805">Transcription regulation</keyword>
<feature type="domain" description="HTH lysR-type" evidence="5">
    <location>
        <begin position="3"/>
        <end position="60"/>
    </location>
</feature>
<keyword evidence="4" id="KW-0804">Transcription</keyword>
<evidence type="ECO:0000313" key="6">
    <source>
        <dbReference type="EMBL" id="ARF14436.1"/>
    </source>
</evidence>
<evidence type="ECO:0000256" key="1">
    <source>
        <dbReference type="ARBA" id="ARBA00009437"/>
    </source>
</evidence>
<name>A0ABM6JW73_SPOUR</name>
<sequence>MSINLEWYKVFRTVVHNESFSKAARSLFMTQPAVSQIISQLEGALDTRLFNRTSKGVTLTDEGSLLYEYANSALNLIEAGNEKLQELKNLSSGELKIGVGDTISRYYLLPYLEAFHTSFPGIRFKITNGTTLELIAALKSGEVDIAICNFPIEDDSLEKHACFDVQDTFVYGERFRKLFLKPVPLQELARLPLILLESKSNSRQYVEDFLLKEGVKIYPEFELGSHELLLEFAQINLGIACVVKEFSEEYLERGMLQEVEFLKPIPKRSIGVCYLKGVSLSPAASKFIGILEKN</sequence>
<evidence type="ECO:0000256" key="2">
    <source>
        <dbReference type="ARBA" id="ARBA00023015"/>
    </source>
</evidence>
<organism evidence="6 7">
    <name type="scientific">Sporosarcina ureae</name>
    <dbReference type="NCBI Taxonomy" id="1571"/>
    <lineage>
        <taxon>Bacteria</taxon>
        <taxon>Bacillati</taxon>
        <taxon>Bacillota</taxon>
        <taxon>Bacilli</taxon>
        <taxon>Bacillales</taxon>
        <taxon>Caryophanaceae</taxon>
        <taxon>Sporosarcina</taxon>
    </lineage>
</organism>
<dbReference type="InterPro" id="IPR000847">
    <property type="entry name" value="LysR_HTH_N"/>
</dbReference>
<dbReference type="PRINTS" id="PR00039">
    <property type="entry name" value="HTHLYSR"/>
</dbReference>
<evidence type="ECO:0000256" key="4">
    <source>
        <dbReference type="ARBA" id="ARBA00023163"/>
    </source>
</evidence>
<evidence type="ECO:0000259" key="5">
    <source>
        <dbReference type="PROSITE" id="PS50931"/>
    </source>
</evidence>
<dbReference type="SUPFAM" id="SSF53850">
    <property type="entry name" value="Periplasmic binding protein-like II"/>
    <property type="match status" value="1"/>
</dbReference>
<protein>
    <submittedName>
        <fullName evidence="6">LysR family transcriptional regulator</fullName>
    </submittedName>
</protein>
<dbReference type="Gene3D" id="1.10.10.10">
    <property type="entry name" value="Winged helix-like DNA-binding domain superfamily/Winged helix DNA-binding domain"/>
    <property type="match status" value="1"/>
</dbReference>
<evidence type="ECO:0000256" key="3">
    <source>
        <dbReference type="ARBA" id="ARBA00023125"/>
    </source>
</evidence>
<dbReference type="Gene3D" id="3.40.190.290">
    <property type="match status" value="1"/>
</dbReference>
<reference evidence="6 7" key="1">
    <citation type="submission" date="2016-04" db="EMBL/GenBank/DDBJ databases">
        <title>Comparative Genomics and Epigenetics of Sporosarcina ureae.</title>
        <authorList>
            <person name="Oliver A.S."/>
            <person name="Cooper K.K."/>
        </authorList>
    </citation>
    <scope>NUCLEOTIDE SEQUENCE [LARGE SCALE GENOMIC DNA]</scope>
    <source>
        <strain evidence="6 7">S204</strain>
    </source>
</reference>
<dbReference type="PROSITE" id="PS50931">
    <property type="entry name" value="HTH_LYSR"/>
    <property type="match status" value="1"/>
</dbReference>
<dbReference type="CDD" id="cd05466">
    <property type="entry name" value="PBP2_LTTR_substrate"/>
    <property type="match status" value="1"/>
</dbReference>
<accession>A0ABM6JW73</accession>
<dbReference type="Pfam" id="PF00126">
    <property type="entry name" value="HTH_1"/>
    <property type="match status" value="1"/>
</dbReference>
<dbReference type="InterPro" id="IPR005119">
    <property type="entry name" value="LysR_subst-bd"/>
</dbReference>
<gene>
    <name evidence="6" type="ORF">SporoS204_09935</name>
</gene>
<proteinExistence type="inferred from homology"/>
<dbReference type="InterPro" id="IPR036388">
    <property type="entry name" value="WH-like_DNA-bd_sf"/>
</dbReference>
<dbReference type="Proteomes" id="UP000192486">
    <property type="component" value="Chromosome"/>
</dbReference>
<dbReference type="PANTHER" id="PTHR30126">
    <property type="entry name" value="HTH-TYPE TRANSCRIPTIONAL REGULATOR"/>
    <property type="match status" value="1"/>
</dbReference>
<dbReference type="EMBL" id="CP015108">
    <property type="protein sequence ID" value="ARF14436.1"/>
    <property type="molecule type" value="Genomic_DNA"/>
</dbReference>
<dbReference type="RefSeq" id="WP_029053357.1">
    <property type="nucleotide sequence ID" value="NZ_CP015108.1"/>
</dbReference>
<keyword evidence="7" id="KW-1185">Reference proteome</keyword>
<dbReference type="InterPro" id="IPR036390">
    <property type="entry name" value="WH_DNA-bd_sf"/>
</dbReference>
<dbReference type="SUPFAM" id="SSF46785">
    <property type="entry name" value="Winged helix' DNA-binding domain"/>
    <property type="match status" value="1"/>
</dbReference>
<dbReference type="PANTHER" id="PTHR30126:SF64">
    <property type="entry name" value="HTH-TYPE TRANSCRIPTIONAL REGULATOR CITR"/>
    <property type="match status" value="1"/>
</dbReference>
<keyword evidence="3" id="KW-0238">DNA-binding</keyword>